<proteinExistence type="predicted"/>
<name>A0ABC9DWL0_9POAL</name>
<evidence type="ECO:0000313" key="1">
    <source>
        <dbReference type="EMBL" id="CAL5046295.1"/>
    </source>
</evidence>
<sequence length="158" mass="17464">MSRSFAGDMKRHWQRALKPQITGSFLCCNTVLCPTTPLWLCDIPQPSKCRRPGDGTSIREARKPHAPRLHLHHLAPSQHARRRLGEVKRVSLNSCELHAVPSDCSFPGLTLTLPLPAVLRFALCVVLLASCCSLQRAAVDMAGRSGRLRLPMNSRPAI</sequence>
<accession>A0ABC9DWL0</accession>
<organism evidence="1 2">
    <name type="scientific">Urochloa decumbens</name>
    <dbReference type="NCBI Taxonomy" id="240449"/>
    <lineage>
        <taxon>Eukaryota</taxon>
        <taxon>Viridiplantae</taxon>
        <taxon>Streptophyta</taxon>
        <taxon>Embryophyta</taxon>
        <taxon>Tracheophyta</taxon>
        <taxon>Spermatophyta</taxon>
        <taxon>Magnoliopsida</taxon>
        <taxon>Liliopsida</taxon>
        <taxon>Poales</taxon>
        <taxon>Poaceae</taxon>
        <taxon>PACMAD clade</taxon>
        <taxon>Panicoideae</taxon>
        <taxon>Panicodae</taxon>
        <taxon>Paniceae</taxon>
        <taxon>Melinidinae</taxon>
        <taxon>Urochloa</taxon>
    </lineage>
</organism>
<reference evidence="1" key="1">
    <citation type="submission" date="2024-10" db="EMBL/GenBank/DDBJ databases">
        <authorList>
            <person name="Ryan C."/>
        </authorList>
    </citation>
    <scope>NUCLEOTIDE SEQUENCE [LARGE SCALE GENOMIC DNA]</scope>
</reference>
<evidence type="ECO:0000313" key="2">
    <source>
        <dbReference type="Proteomes" id="UP001497457"/>
    </source>
</evidence>
<dbReference type="AlphaFoldDB" id="A0ABC9DWL0"/>
<dbReference type="Proteomes" id="UP001497457">
    <property type="component" value="Chromosome 35b"/>
</dbReference>
<gene>
    <name evidence="1" type="ORF">URODEC1_LOCUS89245</name>
</gene>
<dbReference type="EMBL" id="OZ075145">
    <property type="protein sequence ID" value="CAL5046295.1"/>
    <property type="molecule type" value="Genomic_DNA"/>
</dbReference>
<protein>
    <submittedName>
        <fullName evidence="1">Uncharacterized protein</fullName>
    </submittedName>
</protein>
<keyword evidence="2" id="KW-1185">Reference proteome</keyword>